<sequence length="257" mass="29132">MPSFLRGAWLAVSGMARREGERCAAQYLREGSFPAPRELSAVPPGEVVVVHEVADFQRERPAWRLYLLSNVLEGLCEALDWRNAFQVSDLYEAFRRETPWGALHAAVAQEAPRSTERTALRLRSVLRFWEPLQSARYLYKTLGAVLTLEGLLEASHDWALQAWCPMEDGPLRTRLEMAAERMAHATREDSEAVLAREMPRALPHAKGLKHRSRLADPSFVRQRVAALDPASFERMSGACTSDLLETLYDWDRELEAS</sequence>
<comment type="caution">
    <text evidence="1">The sequence shown here is derived from an EMBL/GenBank/DDBJ whole genome shotgun (WGS) entry which is preliminary data.</text>
</comment>
<evidence type="ECO:0000313" key="1">
    <source>
        <dbReference type="EMBL" id="OJH36411.1"/>
    </source>
</evidence>
<reference evidence="2" key="1">
    <citation type="submission" date="2016-11" db="EMBL/GenBank/DDBJ databases">
        <authorList>
            <person name="Shukria A."/>
            <person name="Stevens D.C."/>
        </authorList>
    </citation>
    <scope>NUCLEOTIDE SEQUENCE [LARGE SCALE GENOMIC DNA]</scope>
    <source>
        <strain evidence="2">Cbfe23</strain>
    </source>
</reference>
<keyword evidence="2" id="KW-1185">Reference proteome</keyword>
<reference evidence="1 2" key="2">
    <citation type="submission" date="2016-12" db="EMBL/GenBank/DDBJ databases">
        <title>Draft Genome Sequence of Cystobacter ferrugineus Strain Cbfe23.</title>
        <authorList>
            <person name="Akbar S."/>
            <person name="Dowd S.E."/>
            <person name="Stevens D.C."/>
        </authorList>
    </citation>
    <scope>NUCLEOTIDE SEQUENCE [LARGE SCALE GENOMIC DNA]</scope>
    <source>
        <strain evidence="1 2">Cbfe23</strain>
    </source>
</reference>
<accession>A0A1L9B2B6</accession>
<dbReference type="EMBL" id="MPIN01000010">
    <property type="protein sequence ID" value="OJH36411.1"/>
    <property type="molecule type" value="Genomic_DNA"/>
</dbReference>
<dbReference type="Proteomes" id="UP000182229">
    <property type="component" value="Unassembled WGS sequence"/>
</dbReference>
<evidence type="ECO:0000313" key="2">
    <source>
        <dbReference type="Proteomes" id="UP000182229"/>
    </source>
</evidence>
<organism evidence="1 2">
    <name type="scientific">Cystobacter ferrugineus</name>
    <dbReference type="NCBI Taxonomy" id="83449"/>
    <lineage>
        <taxon>Bacteria</taxon>
        <taxon>Pseudomonadati</taxon>
        <taxon>Myxococcota</taxon>
        <taxon>Myxococcia</taxon>
        <taxon>Myxococcales</taxon>
        <taxon>Cystobacterineae</taxon>
        <taxon>Archangiaceae</taxon>
        <taxon>Cystobacter</taxon>
    </lineage>
</organism>
<protein>
    <submittedName>
        <fullName evidence="1">Uncharacterized protein</fullName>
    </submittedName>
</protein>
<proteinExistence type="predicted"/>
<gene>
    <name evidence="1" type="ORF">BON30_32060</name>
</gene>
<name>A0A1L9B2B6_9BACT</name>
<dbReference type="AlphaFoldDB" id="A0A1L9B2B6"/>